<organism evidence="2 3">
    <name type="scientific">Suillus plorans</name>
    <dbReference type="NCBI Taxonomy" id="116603"/>
    <lineage>
        <taxon>Eukaryota</taxon>
        <taxon>Fungi</taxon>
        <taxon>Dikarya</taxon>
        <taxon>Basidiomycota</taxon>
        <taxon>Agaricomycotina</taxon>
        <taxon>Agaricomycetes</taxon>
        <taxon>Agaricomycetidae</taxon>
        <taxon>Boletales</taxon>
        <taxon>Suillineae</taxon>
        <taxon>Suillaceae</taxon>
        <taxon>Suillus</taxon>
    </lineage>
</organism>
<feature type="compositionally biased region" description="Basic and acidic residues" evidence="1">
    <location>
        <begin position="173"/>
        <end position="186"/>
    </location>
</feature>
<dbReference type="EMBL" id="JABBWE010000040">
    <property type="protein sequence ID" value="KAG1791822.1"/>
    <property type="molecule type" value="Genomic_DNA"/>
</dbReference>
<feature type="region of interest" description="Disordered" evidence="1">
    <location>
        <begin position="82"/>
        <end position="193"/>
    </location>
</feature>
<feature type="compositionally biased region" description="Low complexity" evidence="1">
    <location>
        <begin position="120"/>
        <end position="137"/>
    </location>
</feature>
<sequence length="306" mass="32772">MTSNSTIAPSGSARVRVTRAGHRYGYYWGTGTGRDSKTRALTRTPAIPVPSINAILPVCTLQPAPPPSTQTSCRQRISSRLTASQTTRLAHPASCRPDTELAPATTSLPTPSHSAVLAVSPTPRSTTPTTSLCSTLTDATSKHHPAPTRHADSPASSVHAQTTPANAGVAQMHTEDTRTKREGKDEEREEEGMILSVSRRPDSAPIFCNEDATPDTSHSRATTPPSPISTCSPSTSIVCDTTCHDISVYFDASVIRAVPPLLLLVPSTYVRVTSAFADVCWTYVLSTGGDTYCDTGYKTYSWRYSF</sequence>
<evidence type="ECO:0000256" key="1">
    <source>
        <dbReference type="SAM" id="MobiDB-lite"/>
    </source>
</evidence>
<name>A0A9P7ALQ1_9AGAM</name>
<dbReference type="GeneID" id="64600615"/>
<accession>A0A9P7ALQ1</accession>
<keyword evidence="3" id="KW-1185">Reference proteome</keyword>
<feature type="compositionally biased region" description="Polar residues" evidence="1">
    <location>
        <begin position="154"/>
        <end position="165"/>
    </location>
</feature>
<protein>
    <submittedName>
        <fullName evidence="2">Uncharacterized protein</fullName>
    </submittedName>
</protein>
<reference evidence="2" key="1">
    <citation type="journal article" date="2020" name="New Phytol.">
        <title>Comparative genomics reveals dynamic genome evolution in host specialist ectomycorrhizal fungi.</title>
        <authorList>
            <person name="Lofgren L.A."/>
            <person name="Nguyen N.H."/>
            <person name="Vilgalys R."/>
            <person name="Ruytinx J."/>
            <person name="Liao H.L."/>
            <person name="Branco S."/>
            <person name="Kuo A."/>
            <person name="LaButti K."/>
            <person name="Lipzen A."/>
            <person name="Andreopoulos W."/>
            <person name="Pangilinan J."/>
            <person name="Riley R."/>
            <person name="Hundley H."/>
            <person name="Na H."/>
            <person name="Barry K."/>
            <person name="Grigoriev I.V."/>
            <person name="Stajich J.E."/>
            <person name="Kennedy P.G."/>
        </authorList>
    </citation>
    <scope>NUCLEOTIDE SEQUENCE</scope>
    <source>
        <strain evidence="2">S12</strain>
    </source>
</reference>
<proteinExistence type="predicted"/>
<gene>
    <name evidence="2" type="ORF">HD556DRAFT_1444899</name>
</gene>
<evidence type="ECO:0000313" key="3">
    <source>
        <dbReference type="Proteomes" id="UP000719766"/>
    </source>
</evidence>
<dbReference type="AlphaFoldDB" id="A0A9P7ALQ1"/>
<dbReference type="Proteomes" id="UP000719766">
    <property type="component" value="Unassembled WGS sequence"/>
</dbReference>
<feature type="compositionally biased region" description="Polar residues" evidence="1">
    <location>
        <begin position="104"/>
        <end position="113"/>
    </location>
</feature>
<dbReference type="RefSeq" id="XP_041158560.1">
    <property type="nucleotide sequence ID" value="XM_041306851.1"/>
</dbReference>
<dbReference type="OrthoDB" id="10564080at2759"/>
<evidence type="ECO:0000313" key="2">
    <source>
        <dbReference type="EMBL" id="KAG1791822.1"/>
    </source>
</evidence>
<comment type="caution">
    <text evidence="2">The sequence shown here is derived from an EMBL/GenBank/DDBJ whole genome shotgun (WGS) entry which is preliminary data.</text>
</comment>